<evidence type="ECO:0000256" key="6">
    <source>
        <dbReference type="SAM" id="Phobius"/>
    </source>
</evidence>
<organism evidence="8 9">
    <name type="scientific">Vibrio variabilis</name>
    <dbReference type="NCBI Taxonomy" id="990271"/>
    <lineage>
        <taxon>Bacteria</taxon>
        <taxon>Pseudomonadati</taxon>
        <taxon>Pseudomonadota</taxon>
        <taxon>Gammaproteobacteria</taxon>
        <taxon>Vibrionales</taxon>
        <taxon>Vibrionaceae</taxon>
        <taxon>Vibrio</taxon>
    </lineage>
</organism>
<feature type="transmembrane region" description="Helical" evidence="6">
    <location>
        <begin position="12"/>
        <end position="33"/>
    </location>
</feature>
<feature type="transmembrane region" description="Helical" evidence="6">
    <location>
        <begin position="141"/>
        <end position="162"/>
    </location>
</feature>
<evidence type="ECO:0000256" key="3">
    <source>
        <dbReference type="ARBA" id="ARBA00022692"/>
    </source>
</evidence>
<dbReference type="InterPro" id="IPR033480">
    <property type="entry name" value="sCache_2"/>
</dbReference>
<keyword evidence="9" id="KW-1185">Reference proteome</keyword>
<dbReference type="EMBL" id="BBMS01000156">
    <property type="protein sequence ID" value="GAL31375.1"/>
    <property type="molecule type" value="Genomic_DNA"/>
</dbReference>
<dbReference type="SMART" id="SM01049">
    <property type="entry name" value="Cache_2"/>
    <property type="match status" value="1"/>
</dbReference>
<reference evidence="9" key="2">
    <citation type="submission" date="2014-09" db="EMBL/GenBank/DDBJ databases">
        <authorList>
            <consortium name="NBRP consortium"/>
            <person name="Sawabe T."/>
            <person name="Meirelles P."/>
            <person name="Nakanishi M."/>
            <person name="Sayaka M."/>
            <person name="Hattori M."/>
            <person name="Ohkuma M."/>
        </authorList>
    </citation>
    <scope>NUCLEOTIDE SEQUENCE [LARGE SCALE GENOMIC DNA]</scope>
    <source>
        <strain evidence="9">JCM 19239</strain>
    </source>
</reference>
<sequence>MKLNNLSIRAKLQALVGFAVLILVSLGTFNLIIQKESSYEQRKDRVRSNVEIAYALANHYKTLSKSIGETQAKEAAAKAIEELRYDGNNYFFIATSDENIVMHPTNPKLNGTNASNLTDSRGNYFWQEMSRIATTQGKGFLTYYWIAAMVMNLRRFLLSLIYQSGTG</sequence>
<dbReference type="Pfam" id="PF08269">
    <property type="entry name" value="dCache_2"/>
    <property type="match status" value="1"/>
</dbReference>
<evidence type="ECO:0000256" key="2">
    <source>
        <dbReference type="ARBA" id="ARBA00022475"/>
    </source>
</evidence>
<feature type="domain" description="Single Cache" evidence="7">
    <location>
        <begin position="35"/>
        <end position="127"/>
    </location>
</feature>
<evidence type="ECO:0000313" key="9">
    <source>
        <dbReference type="Proteomes" id="UP000029223"/>
    </source>
</evidence>
<keyword evidence="5 6" id="KW-0472">Membrane</keyword>
<proteinExistence type="predicted"/>
<reference evidence="9" key="1">
    <citation type="submission" date="2014-09" db="EMBL/GenBank/DDBJ databases">
        <title>Vibrio variabilis JCM 19239. (C206) whole genome shotgun sequence.</title>
        <authorList>
            <person name="Sawabe T."/>
            <person name="Meirelles P."/>
            <person name="Nakanishi M."/>
            <person name="Sayaka M."/>
            <person name="Hattori M."/>
            <person name="Ohkuma M."/>
        </authorList>
    </citation>
    <scope>NUCLEOTIDE SEQUENCE [LARGE SCALE GENOMIC DNA]</scope>
    <source>
        <strain evidence="9">JCM 19239</strain>
    </source>
</reference>
<keyword evidence="4 6" id="KW-1133">Transmembrane helix</keyword>
<gene>
    <name evidence="8" type="ORF">JCM19239_3704</name>
</gene>
<keyword evidence="3 6" id="KW-0812">Transmembrane</keyword>
<evidence type="ECO:0000256" key="5">
    <source>
        <dbReference type="ARBA" id="ARBA00023136"/>
    </source>
</evidence>
<dbReference type="Proteomes" id="UP000029223">
    <property type="component" value="Unassembled WGS sequence"/>
</dbReference>
<accession>A0ABQ0JRK1</accession>
<evidence type="ECO:0000256" key="4">
    <source>
        <dbReference type="ARBA" id="ARBA00022989"/>
    </source>
</evidence>
<dbReference type="InterPro" id="IPR004010">
    <property type="entry name" value="Double_Cache_2"/>
</dbReference>
<dbReference type="Gene3D" id="3.30.450.20">
    <property type="entry name" value="PAS domain"/>
    <property type="match status" value="1"/>
</dbReference>
<name>A0ABQ0JRK1_9VIBR</name>
<keyword evidence="2" id="KW-1003">Cell membrane</keyword>
<evidence type="ECO:0000259" key="7">
    <source>
        <dbReference type="SMART" id="SM01049"/>
    </source>
</evidence>
<protein>
    <submittedName>
        <fullName evidence="8">Methyl-accepting chemotaxis protein</fullName>
    </submittedName>
</protein>
<evidence type="ECO:0000313" key="8">
    <source>
        <dbReference type="EMBL" id="GAL31375.1"/>
    </source>
</evidence>
<comment type="subcellular location">
    <subcellularLocation>
        <location evidence="1">Cell membrane</location>
        <topology evidence="1">Multi-pass membrane protein</topology>
    </subcellularLocation>
</comment>
<evidence type="ECO:0000256" key="1">
    <source>
        <dbReference type="ARBA" id="ARBA00004651"/>
    </source>
</evidence>
<comment type="caution">
    <text evidence="8">The sequence shown here is derived from an EMBL/GenBank/DDBJ whole genome shotgun (WGS) entry which is preliminary data.</text>
</comment>